<dbReference type="InterPro" id="IPR006186">
    <property type="entry name" value="Ser/Thr-sp_prot-phosphatase"/>
</dbReference>
<dbReference type="RefSeq" id="WP_265787393.1">
    <property type="nucleotide sequence ID" value="NZ_BAABRS010000001.1"/>
</dbReference>
<dbReference type="Proteomes" id="UP001207337">
    <property type="component" value="Unassembled WGS sequence"/>
</dbReference>
<keyword evidence="3" id="KW-1185">Reference proteome</keyword>
<dbReference type="InterPro" id="IPR050126">
    <property type="entry name" value="Ap4A_hydrolase"/>
</dbReference>
<evidence type="ECO:0000313" key="2">
    <source>
        <dbReference type="EMBL" id="MCW9711854.1"/>
    </source>
</evidence>
<dbReference type="InterPro" id="IPR004843">
    <property type="entry name" value="Calcineurin-like_PHP"/>
</dbReference>
<dbReference type="Gene3D" id="3.60.21.10">
    <property type="match status" value="1"/>
</dbReference>
<sequence length="226" mass="26342">MKKKKYIAIGDVHGCAESLKALIEKLDDFGNRSFVFLGDYIDRGPSSREVVDYLLDFKEEADCIFLRGNHEQMMLDAIDEGDTSLWIMNGGRETIDSYERDGKRFKLSKAHRKFYEQTKFYYETDDYFFVHAGLSPDKTIAESLNDEQEIDKFLWERSHLNSMDKPWEKTVIFGHTPRPEPVQDSKMIGIDTGCVYQRVGYGKLTAVKLPEKEFIQQECIDEKYLN</sequence>
<dbReference type="SUPFAM" id="SSF56300">
    <property type="entry name" value="Metallo-dependent phosphatases"/>
    <property type="match status" value="1"/>
</dbReference>
<dbReference type="EMBL" id="JAJNDC010000001">
    <property type="protein sequence ID" value="MCW9711854.1"/>
    <property type="molecule type" value="Genomic_DNA"/>
</dbReference>
<dbReference type="PRINTS" id="PR00114">
    <property type="entry name" value="STPHPHTASE"/>
</dbReference>
<proteinExistence type="predicted"/>
<organism evidence="2 3">
    <name type="scientific">Fodinibius salicampi</name>
    <dbReference type="NCBI Taxonomy" id="1920655"/>
    <lineage>
        <taxon>Bacteria</taxon>
        <taxon>Pseudomonadati</taxon>
        <taxon>Balneolota</taxon>
        <taxon>Balneolia</taxon>
        <taxon>Balneolales</taxon>
        <taxon>Balneolaceae</taxon>
        <taxon>Fodinibius</taxon>
    </lineage>
</organism>
<feature type="domain" description="Serine/threonine specific protein phosphatases" evidence="1">
    <location>
        <begin position="66"/>
        <end position="71"/>
    </location>
</feature>
<dbReference type="Pfam" id="PF00149">
    <property type="entry name" value="Metallophos"/>
    <property type="match status" value="1"/>
</dbReference>
<dbReference type="PANTHER" id="PTHR42850">
    <property type="entry name" value="METALLOPHOSPHOESTERASE"/>
    <property type="match status" value="1"/>
</dbReference>
<dbReference type="PANTHER" id="PTHR42850:SF4">
    <property type="entry name" value="ZINC-DEPENDENT ENDOPOLYPHOSPHATASE"/>
    <property type="match status" value="1"/>
</dbReference>
<gene>
    <name evidence="2" type="ORF">LQ318_02960</name>
</gene>
<accession>A0ABT3PVH0</accession>
<evidence type="ECO:0000259" key="1">
    <source>
        <dbReference type="PROSITE" id="PS00125"/>
    </source>
</evidence>
<reference evidence="2 3" key="1">
    <citation type="submission" date="2021-11" db="EMBL/GenBank/DDBJ databases">
        <title>Aliifidinibius sp. nov., a new bacterium isolated from saline soil.</title>
        <authorList>
            <person name="Galisteo C."/>
            <person name="De La Haba R."/>
            <person name="Sanchez-Porro C."/>
            <person name="Ventosa A."/>
        </authorList>
    </citation>
    <scope>NUCLEOTIDE SEQUENCE [LARGE SCALE GENOMIC DNA]</scope>
    <source>
        <strain evidence="2 3">KACC 190600</strain>
    </source>
</reference>
<dbReference type="CDD" id="cd00144">
    <property type="entry name" value="MPP_PPP_family"/>
    <property type="match status" value="1"/>
</dbReference>
<dbReference type="InterPro" id="IPR029052">
    <property type="entry name" value="Metallo-depent_PP-like"/>
</dbReference>
<evidence type="ECO:0000313" key="3">
    <source>
        <dbReference type="Proteomes" id="UP001207337"/>
    </source>
</evidence>
<dbReference type="PROSITE" id="PS00125">
    <property type="entry name" value="SER_THR_PHOSPHATASE"/>
    <property type="match status" value="1"/>
</dbReference>
<comment type="caution">
    <text evidence="2">The sequence shown here is derived from an EMBL/GenBank/DDBJ whole genome shotgun (WGS) entry which is preliminary data.</text>
</comment>
<protein>
    <submittedName>
        <fullName evidence="2">Serine/threonine protein phosphatase</fullName>
    </submittedName>
</protein>
<name>A0ABT3PVH0_9BACT</name>